<gene>
    <name evidence="12" type="ORF">DFP88_10156</name>
</gene>
<comment type="subcellular location">
    <subcellularLocation>
        <location evidence="10">Cell membrane</location>
    </subcellularLocation>
</comment>
<dbReference type="Gene3D" id="3.40.50.2000">
    <property type="entry name" value="Glycogen Phosphorylase B"/>
    <property type="match status" value="1"/>
</dbReference>
<dbReference type="GO" id="GO:0009245">
    <property type="term" value="P:lipid A biosynthetic process"/>
    <property type="evidence" value="ECO:0007669"/>
    <property type="project" value="TreeGrafter"/>
</dbReference>
<dbReference type="InterPro" id="IPR039901">
    <property type="entry name" value="Kdotransferase"/>
</dbReference>
<sequence>MRPPLLRAYGLAARLGQPLIQRRLAQRLAAQGVAPERLAERAGRATLPRPEGPLIWFHAASLGESLSILPLIEALRGEYRILVTTGTASSAEVLARRLPEGVLHQFAPFDGPPVTRFLSHWRPALAVFVESEIWPLTLEACARAGVPRALIGARLSARSLRGWGRFPRSAAHVLGQFDMIAAQDAATRDGLAALGARQVRLAGNLKSAAAPPPVDAAELARLRGALGRPVWCASSTHEGEDAPVLEAHLHLLRDRPDLLLILAPRHPERAEAIAALAHERGLTTARRSEGDPGAAQVWIADTLGEMGLWYSLSPITFLAGSWGEAGGHNPFEPASLGAAILAGPKVPNAAQAYAALEAAGALETVEDAQALADAVAALLDAPEVLRQRGAAARGAARQGDALIAELAASLHALAEGKTA</sequence>
<comment type="similarity">
    <text evidence="10">Belongs to the glycosyltransferase group 1 family.</text>
</comment>
<evidence type="ECO:0000256" key="4">
    <source>
        <dbReference type="ARBA" id="ARBA00019077"/>
    </source>
</evidence>
<evidence type="ECO:0000256" key="10">
    <source>
        <dbReference type="RuleBase" id="RU365103"/>
    </source>
</evidence>
<dbReference type="OrthoDB" id="9789797at2"/>
<evidence type="ECO:0000256" key="5">
    <source>
        <dbReference type="ARBA" id="ARBA00022679"/>
    </source>
</evidence>
<dbReference type="PANTHER" id="PTHR42755">
    <property type="entry name" value="3-DEOXY-MANNO-OCTULOSONATE CYTIDYLYLTRANSFERASE"/>
    <property type="match status" value="1"/>
</dbReference>
<dbReference type="GO" id="GO:0043842">
    <property type="term" value="F:Kdo transferase activity"/>
    <property type="evidence" value="ECO:0007669"/>
    <property type="project" value="UniProtKB-EC"/>
</dbReference>
<feature type="domain" description="3-deoxy-D-manno-octulosonic-acid transferase N-terminal" evidence="11">
    <location>
        <begin position="37"/>
        <end position="207"/>
    </location>
</feature>
<comment type="function">
    <text evidence="1 10">Involved in lipopolysaccharide (LPS) biosynthesis. Catalyzes the transfer of 3-deoxy-D-manno-octulosonate (Kdo) residue(s) from CMP-Kdo to lipid IV(A), the tetraacyldisaccharide-1,4'-bisphosphate precursor of lipid A.</text>
</comment>
<dbReference type="InterPro" id="IPR007507">
    <property type="entry name" value="Glycos_transf_N"/>
</dbReference>
<dbReference type="UniPathway" id="UPA00958"/>
<reference evidence="12 13" key="1">
    <citation type="submission" date="2018-06" db="EMBL/GenBank/DDBJ databases">
        <title>Genomic Encyclopedia of Type Strains, Phase III (KMG-III): the genomes of soil and plant-associated and newly described type strains.</title>
        <authorList>
            <person name="Whitman W."/>
        </authorList>
    </citation>
    <scope>NUCLEOTIDE SEQUENCE [LARGE SCALE GENOMIC DNA]</scope>
    <source>
        <strain evidence="12 13">CECT 9025</strain>
    </source>
</reference>
<dbReference type="Gene3D" id="3.40.50.11720">
    <property type="entry name" value="3-Deoxy-D-manno-octulosonic-acid transferase, N-terminal domain"/>
    <property type="match status" value="1"/>
</dbReference>
<dbReference type="InterPro" id="IPR038107">
    <property type="entry name" value="Glycos_transf_N_sf"/>
</dbReference>
<feature type="site" description="Transition state stabilizer" evidence="9">
    <location>
        <position position="130"/>
    </location>
</feature>
<evidence type="ECO:0000259" key="11">
    <source>
        <dbReference type="Pfam" id="PF04413"/>
    </source>
</evidence>
<protein>
    <recommendedName>
        <fullName evidence="4 10">3-deoxy-D-manno-octulosonic acid transferase</fullName>
        <shortName evidence="10">Kdo transferase</shortName>
        <ecNumber evidence="3 10">2.4.99.12</ecNumber>
    </recommendedName>
    <alternativeName>
        <fullName evidence="6 10">Lipid IV(A) 3-deoxy-D-manno-octulosonic acid transferase</fullName>
    </alternativeName>
</protein>
<evidence type="ECO:0000256" key="2">
    <source>
        <dbReference type="ARBA" id="ARBA00004713"/>
    </source>
</evidence>
<comment type="caution">
    <text evidence="12">The sequence shown here is derived from an EMBL/GenBank/DDBJ whole genome shotgun (WGS) entry which is preliminary data.</text>
</comment>
<dbReference type="Pfam" id="PF04413">
    <property type="entry name" value="Glycos_transf_N"/>
    <property type="match status" value="1"/>
</dbReference>
<organism evidence="12 13">
    <name type="scientific">Pseudoroseicyclus aestuarii</name>
    <dbReference type="NCBI Taxonomy" id="1795041"/>
    <lineage>
        <taxon>Bacteria</taxon>
        <taxon>Pseudomonadati</taxon>
        <taxon>Pseudomonadota</taxon>
        <taxon>Alphaproteobacteria</taxon>
        <taxon>Rhodobacterales</taxon>
        <taxon>Paracoccaceae</taxon>
        <taxon>Pseudoroseicyclus</taxon>
    </lineage>
</organism>
<keyword evidence="13" id="KW-1185">Reference proteome</keyword>
<accession>A0A318STV2</accession>
<keyword evidence="5 10" id="KW-0808">Transferase</keyword>
<keyword evidence="10" id="KW-0472">Membrane</keyword>
<dbReference type="PANTHER" id="PTHR42755:SF1">
    <property type="entry name" value="3-DEOXY-D-MANNO-OCTULOSONIC ACID TRANSFERASE, MITOCHONDRIAL-RELATED"/>
    <property type="match status" value="1"/>
</dbReference>
<evidence type="ECO:0000256" key="8">
    <source>
        <dbReference type="PIRSR" id="PIRSR639901-1"/>
    </source>
</evidence>
<feature type="active site" description="Proton acceptor" evidence="8">
    <location>
        <position position="64"/>
    </location>
</feature>
<keyword evidence="10" id="KW-1003">Cell membrane</keyword>
<comment type="catalytic activity">
    <reaction evidence="7 10">
        <text>lipid IVA (E. coli) + CMP-3-deoxy-beta-D-manno-octulosonate = alpha-Kdo-(2-&gt;6)-lipid IVA (E. coli) + CMP + H(+)</text>
        <dbReference type="Rhea" id="RHEA:28066"/>
        <dbReference type="ChEBI" id="CHEBI:15378"/>
        <dbReference type="ChEBI" id="CHEBI:58603"/>
        <dbReference type="ChEBI" id="CHEBI:60364"/>
        <dbReference type="ChEBI" id="CHEBI:60377"/>
        <dbReference type="ChEBI" id="CHEBI:85987"/>
        <dbReference type="EC" id="2.4.99.12"/>
    </reaction>
</comment>
<name>A0A318STV2_9RHOB</name>
<evidence type="ECO:0000256" key="7">
    <source>
        <dbReference type="ARBA" id="ARBA00049183"/>
    </source>
</evidence>
<keyword evidence="10" id="KW-0448">Lipopolysaccharide biosynthesis</keyword>
<dbReference type="GO" id="GO:0009244">
    <property type="term" value="P:lipopolysaccharide core region biosynthetic process"/>
    <property type="evidence" value="ECO:0007669"/>
    <property type="project" value="UniProtKB-UniRule"/>
</dbReference>
<comment type="pathway">
    <text evidence="2 10">Bacterial outer membrane biogenesis; LPS core biosynthesis.</text>
</comment>
<proteinExistence type="inferred from homology"/>
<evidence type="ECO:0000313" key="12">
    <source>
        <dbReference type="EMBL" id="PYE85391.1"/>
    </source>
</evidence>
<dbReference type="SUPFAM" id="SSF53756">
    <property type="entry name" value="UDP-Glycosyltransferase/glycogen phosphorylase"/>
    <property type="match status" value="1"/>
</dbReference>
<evidence type="ECO:0000256" key="1">
    <source>
        <dbReference type="ARBA" id="ARBA00003394"/>
    </source>
</evidence>
<evidence type="ECO:0000256" key="9">
    <source>
        <dbReference type="PIRSR" id="PIRSR639901-2"/>
    </source>
</evidence>
<feature type="site" description="Transition state stabilizer" evidence="9">
    <location>
        <position position="206"/>
    </location>
</feature>
<dbReference type="Proteomes" id="UP000248311">
    <property type="component" value="Unassembled WGS sequence"/>
</dbReference>
<dbReference type="RefSeq" id="WP_110812462.1">
    <property type="nucleotide sequence ID" value="NZ_QJTE01000001.1"/>
</dbReference>
<dbReference type="AlphaFoldDB" id="A0A318STV2"/>
<dbReference type="EC" id="2.4.99.12" evidence="3 10"/>
<dbReference type="GO" id="GO:0005886">
    <property type="term" value="C:plasma membrane"/>
    <property type="evidence" value="ECO:0007669"/>
    <property type="project" value="UniProtKB-SubCell"/>
</dbReference>
<evidence type="ECO:0000313" key="13">
    <source>
        <dbReference type="Proteomes" id="UP000248311"/>
    </source>
</evidence>
<evidence type="ECO:0000256" key="6">
    <source>
        <dbReference type="ARBA" id="ARBA00031445"/>
    </source>
</evidence>
<dbReference type="EMBL" id="QJTE01000001">
    <property type="protein sequence ID" value="PYE85391.1"/>
    <property type="molecule type" value="Genomic_DNA"/>
</dbReference>
<evidence type="ECO:0000256" key="3">
    <source>
        <dbReference type="ARBA" id="ARBA00012621"/>
    </source>
</evidence>